<reference evidence="1 2" key="1">
    <citation type="journal article" date="2011" name="J. Bacteriol.">
        <title>Complete genome sequence of the industrial strain Bacillus megaterium WSH-002.</title>
        <authorList>
            <person name="Liu L."/>
            <person name="Li Y."/>
            <person name="Zhang J."/>
            <person name="Zou W."/>
            <person name="Zhou Z."/>
            <person name="Liu J."/>
            <person name="Li X."/>
            <person name="Wang L."/>
            <person name="Chen J."/>
        </authorList>
    </citation>
    <scope>NUCLEOTIDE SEQUENCE [LARGE SCALE GENOMIC DNA]</scope>
    <source>
        <strain evidence="1 2">WSH-002</strain>
    </source>
</reference>
<protein>
    <submittedName>
        <fullName evidence="1">Uncharacterized protein</fullName>
    </submittedName>
</protein>
<organism evidence="1 2">
    <name type="scientific">Priestia megaterium (strain WSH-002)</name>
    <name type="common">Bacillus megaterium</name>
    <dbReference type="NCBI Taxonomy" id="1006007"/>
    <lineage>
        <taxon>Bacteria</taxon>
        <taxon>Bacillati</taxon>
        <taxon>Bacillota</taxon>
        <taxon>Bacilli</taxon>
        <taxon>Bacillales</taxon>
        <taxon>Bacillaceae</taxon>
        <taxon>Priestia</taxon>
    </lineage>
</organism>
<accession>A0A8D4BJC0</accession>
<evidence type="ECO:0000313" key="2">
    <source>
        <dbReference type="Proteomes" id="UP000001283"/>
    </source>
</evidence>
<sequence>MFILLPSQSLFLVVFYPKQLGVNVRVFLLFLRYYSIFVENVSVWKQV</sequence>
<proteinExistence type="predicted"/>
<dbReference type="Proteomes" id="UP000001283">
    <property type="component" value="Chromosome"/>
</dbReference>
<dbReference type="EMBL" id="CP003017">
    <property type="protein sequence ID" value="AEN88581.1"/>
    <property type="molecule type" value="Genomic_DNA"/>
</dbReference>
<name>A0A8D4BJC0_PRIMW</name>
<gene>
    <name evidence="1" type="ORF">BMWSH_1699</name>
</gene>
<dbReference type="AlphaFoldDB" id="A0A8D4BJC0"/>
<dbReference type="KEGG" id="bmh:BMWSH_1699"/>
<evidence type="ECO:0000313" key="1">
    <source>
        <dbReference type="EMBL" id="AEN88581.1"/>
    </source>
</evidence>